<dbReference type="Gene3D" id="3.40.50.1220">
    <property type="entry name" value="TPP-binding domain"/>
    <property type="match status" value="1"/>
</dbReference>
<dbReference type="Gene3D" id="3.30.1600.10">
    <property type="entry name" value="SIR2/SIRT2 'Small Domain"/>
    <property type="match status" value="1"/>
</dbReference>
<dbReference type="GO" id="GO:0005739">
    <property type="term" value="C:mitochondrion"/>
    <property type="evidence" value="ECO:0007669"/>
    <property type="project" value="UniProtKB-SubCell"/>
</dbReference>
<dbReference type="GO" id="GO:0070403">
    <property type="term" value="F:NAD+ binding"/>
    <property type="evidence" value="ECO:0007669"/>
    <property type="project" value="InterPro"/>
</dbReference>
<keyword evidence="4" id="KW-0520">NAD</keyword>
<name>A0A067N6C6_BOTB1</name>
<dbReference type="OrthoDB" id="424302at2759"/>
<evidence type="ECO:0000256" key="2">
    <source>
        <dbReference type="ARBA" id="ARBA00006924"/>
    </source>
</evidence>
<feature type="domain" description="Deacetylase sirtuin-type" evidence="7">
    <location>
        <begin position="20"/>
        <end position="331"/>
    </location>
</feature>
<dbReference type="PANTHER" id="PTHR11085:SF10">
    <property type="entry name" value="NAD-DEPENDENT PROTEIN DEACYLASE SIRTUIN-5, MITOCHONDRIAL-RELATED"/>
    <property type="match status" value="1"/>
</dbReference>
<evidence type="ECO:0000259" key="7">
    <source>
        <dbReference type="PROSITE" id="PS50305"/>
    </source>
</evidence>
<dbReference type="PROSITE" id="PS50305">
    <property type="entry name" value="SIRTUIN"/>
    <property type="match status" value="1"/>
</dbReference>
<dbReference type="AlphaFoldDB" id="A0A067N6C6"/>
<dbReference type="Proteomes" id="UP000027195">
    <property type="component" value="Unassembled WGS sequence"/>
</dbReference>
<gene>
    <name evidence="8" type="ORF">BOTBODRAFT_28251</name>
</gene>
<evidence type="ECO:0000256" key="1">
    <source>
        <dbReference type="ARBA" id="ARBA00004173"/>
    </source>
</evidence>
<protein>
    <recommendedName>
        <fullName evidence="7">Deacetylase sirtuin-type domain-containing protein</fullName>
    </recommendedName>
</protein>
<dbReference type="InterPro" id="IPR026590">
    <property type="entry name" value="Ssirtuin_cat_dom"/>
</dbReference>
<dbReference type="InterPro" id="IPR026591">
    <property type="entry name" value="Sirtuin_cat_small_dom_sf"/>
</dbReference>
<accession>A0A067N6C6</accession>
<dbReference type="STRING" id="930990.A0A067N6C6"/>
<dbReference type="EMBL" id="KL198019">
    <property type="protein sequence ID" value="KDQ19692.1"/>
    <property type="molecule type" value="Genomic_DNA"/>
</dbReference>
<dbReference type="InterPro" id="IPR050134">
    <property type="entry name" value="NAD-dep_sirtuin_deacylases"/>
</dbReference>
<evidence type="ECO:0000256" key="5">
    <source>
        <dbReference type="ARBA" id="ARBA00023128"/>
    </source>
</evidence>
<organism evidence="8 9">
    <name type="scientific">Botryobasidium botryosum (strain FD-172 SS1)</name>
    <dbReference type="NCBI Taxonomy" id="930990"/>
    <lineage>
        <taxon>Eukaryota</taxon>
        <taxon>Fungi</taxon>
        <taxon>Dikarya</taxon>
        <taxon>Basidiomycota</taxon>
        <taxon>Agaricomycotina</taxon>
        <taxon>Agaricomycetes</taxon>
        <taxon>Cantharellales</taxon>
        <taxon>Botryobasidiaceae</taxon>
        <taxon>Botryobasidium</taxon>
    </lineage>
</organism>
<evidence type="ECO:0000256" key="3">
    <source>
        <dbReference type="ARBA" id="ARBA00022679"/>
    </source>
</evidence>
<evidence type="ECO:0000313" key="8">
    <source>
        <dbReference type="EMBL" id="KDQ19692.1"/>
    </source>
</evidence>
<dbReference type="InterPro" id="IPR003000">
    <property type="entry name" value="Sirtuin"/>
</dbReference>
<proteinExistence type="inferred from homology"/>
<evidence type="ECO:0000313" key="9">
    <source>
        <dbReference type="Proteomes" id="UP000027195"/>
    </source>
</evidence>
<comment type="similarity">
    <text evidence="2">Belongs to the sirtuin family. Class I subfamily.</text>
</comment>
<comment type="subcellular location">
    <subcellularLocation>
        <location evidence="1">Mitochondrion</location>
    </subcellularLocation>
</comment>
<reference evidence="9" key="1">
    <citation type="journal article" date="2014" name="Proc. Natl. Acad. Sci. U.S.A.">
        <title>Extensive sampling of basidiomycete genomes demonstrates inadequacy of the white-rot/brown-rot paradigm for wood decay fungi.</title>
        <authorList>
            <person name="Riley R."/>
            <person name="Salamov A.A."/>
            <person name="Brown D.W."/>
            <person name="Nagy L.G."/>
            <person name="Floudas D."/>
            <person name="Held B.W."/>
            <person name="Levasseur A."/>
            <person name="Lombard V."/>
            <person name="Morin E."/>
            <person name="Otillar R."/>
            <person name="Lindquist E.A."/>
            <person name="Sun H."/>
            <person name="LaButti K.M."/>
            <person name="Schmutz J."/>
            <person name="Jabbour D."/>
            <person name="Luo H."/>
            <person name="Baker S.E."/>
            <person name="Pisabarro A.G."/>
            <person name="Walton J.D."/>
            <person name="Blanchette R.A."/>
            <person name="Henrissat B."/>
            <person name="Martin F."/>
            <person name="Cullen D."/>
            <person name="Hibbett D.S."/>
            <person name="Grigoriev I.V."/>
        </authorList>
    </citation>
    <scope>NUCLEOTIDE SEQUENCE [LARGE SCALE GENOMIC DNA]</scope>
    <source>
        <strain evidence="9">FD-172 SS1</strain>
    </source>
</reference>
<dbReference type="SUPFAM" id="SSF52467">
    <property type="entry name" value="DHS-like NAD/FAD-binding domain"/>
    <property type="match status" value="1"/>
</dbReference>
<evidence type="ECO:0000256" key="6">
    <source>
        <dbReference type="PROSITE-ProRule" id="PRU00236"/>
    </source>
</evidence>
<comment type="caution">
    <text evidence="6">Lacks conserved residue(s) required for the propagation of feature annotation.</text>
</comment>
<dbReference type="Pfam" id="PF02146">
    <property type="entry name" value="SIR2"/>
    <property type="match status" value="1"/>
</dbReference>
<keyword evidence="9" id="KW-1185">Reference proteome</keyword>
<dbReference type="GO" id="GO:0017136">
    <property type="term" value="F:histone deacetylase activity, NAD-dependent"/>
    <property type="evidence" value="ECO:0007669"/>
    <property type="project" value="TreeGrafter"/>
</dbReference>
<sequence>MKVRIPVAPLRAPSRPSSLPPTKAFAIERIASLLRDGNVLALTGAGVSVDSGIRAYRGNDGRYMNPNYHPIFYHELVDSTPVGHKFRQRYWARSYFGYPPVRDAQPNPTHYAIAALQHANLVSRLITQNVDGLHPKALSGVPGWTQERVQSRILELHGMLRMVHCKNGHVMSREEFQTSLAELNPTLRAISDEFEQSGAMPRRNPDGDVELEGVNYADVVVPECKDCAKEKGIHNSILKPNVVFFGETIDQHLKDRAMNQVYNCRSVLVIGTTLATYSAYSLVKRAHELNKPIMVLNVGPTRADELSGVEKFEWTSGEVLQEVCKTILGSDAGDDIVIRKLLDSGVIKAISDES</sequence>
<evidence type="ECO:0000256" key="4">
    <source>
        <dbReference type="ARBA" id="ARBA00023027"/>
    </source>
</evidence>
<dbReference type="HOGENOM" id="CLU_023643_3_2_1"/>
<dbReference type="InterPro" id="IPR029035">
    <property type="entry name" value="DHS-like_NAD/FAD-binding_dom"/>
</dbReference>
<dbReference type="InParanoid" id="A0A067N6C6"/>
<keyword evidence="3" id="KW-0808">Transferase</keyword>
<dbReference type="PANTHER" id="PTHR11085">
    <property type="entry name" value="NAD-DEPENDENT PROTEIN DEACYLASE SIRTUIN-5, MITOCHONDRIAL-RELATED"/>
    <property type="match status" value="1"/>
</dbReference>
<keyword evidence="5" id="KW-0496">Mitochondrion</keyword>